<dbReference type="AlphaFoldDB" id="A0A445M9I7"/>
<dbReference type="EMBL" id="KV875470">
    <property type="protein sequence ID" value="RZR70888.1"/>
    <property type="molecule type" value="Genomic_DNA"/>
</dbReference>
<reference evidence="1" key="1">
    <citation type="journal article" date="2018" name="Data Brief">
        <title>Genome sequence data from 17 accessions of Ensete ventricosum, a staple food crop for millions in Ethiopia.</title>
        <authorList>
            <person name="Yemataw Z."/>
            <person name="Muzemil S."/>
            <person name="Ambachew D."/>
            <person name="Tripathi L."/>
            <person name="Tesfaye K."/>
            <person name="Chala A."/>
            <person name="Farbos A."/>
            <person name="O'Neill P."/>
            <person name="Moore K."/>
            <person name="Grant M."/>
            <person name="Studholme D.J."/>
        </authorList>
    </citation>
    <scope>NUCLEOTIDE SEQUENCE [LARGE SCALE GENOMIC DNA]</scope>
    <source>
        <tissue evidence="1">Leaf</tissue>
    </source>
</reference>
<accession>A0A445M9I7</accession>
<proteinExistence type="predicted"/>
<organism evidence="1">
    <name type="scientific">Ensete ventricosum</name>
    <name type="common">Abyssinian banana</name>
    <name type="synonym">Musa ensete</name>
    <dbReference type="NCBI Taxonomy" id="4639"/>
    <lineage>
        <taxon>Eukaryota</taxon>
        <taxon>Viridiplantae</taxon>
        <taxon>Streptophyta</taxon>
        <taxon>Embryophyta</taxon>
        <taxon>Tracheophyta</taxon>
        <taxon>Spermatophyta</taxon>
        <taxon>Magnoliopsida</taxon>
        <taxon>Liliopsida</taxon>
        <taxon>Zingiberales</taxon>
        <taxon>Musaceae</taxon>
        <taxon>Ensete</taxon>
    </lineage>
</organism>
<name>A0A445M9I7_ENSVE</name>
<protein>
    <submittedName>
        <fullName evidence="1">Uncharacterized protein</fullName>
    </submittedName>
</protein>
<evidence type="ECO:0000313" key="1">
    <source>
        <dbReference type="EMBL" id="RZR70888.1"/>
    </source>
</evidence>
<gene>
    <name evidence="1" type="ORF">BHM03_00002089</name>
</gene>
<dbReference type="Proteomes" id="UP000290560">
    <property type="component" value="Unassembled WGS sequence"/>
</dbReference>
<sequence>MNAPMDGVCKASLNRFVCFSFDRRVLTQVAMKPQLKSKREETRRRRMPALPLDLKTNLVEPPPITKCHVAEGQCPEETIRLIVTRRVELTAWPEMEIPCWVPTRFSFIFVTGGAD</sequence>